<keyword evidence="12" id="KW-0449">Lipoprotein</keyword>
<gene>
    <name evidence="13" type="ORF">K8V39_05150</name>
</gene>
<comment type="subcellular location">
    <subcellularLocation>
        <location evidence="12">Cell inner membrane</location>
        <topology evidence="12">Lipid-anchor</topology>
        <orientation evidence="12">Periplasmic side</orientation>
    </subcellularLocation>
</comment>
<feature type="binding site" evidence="11">
    <location>
        <position position="283"/>
    </location>
    <ligand>
        <name>Mg(2+)</name>
        <dbReference type="ChEBI" id="CHEBI:18420"/>
    </ligand>
</feature>
<evidence type="ECO:0000256" key="5">
    <source>
        <dbReference type="ARBA" id="ARBA00022723"/>
    </source>
</evidence>
<dbReference type="OrthoDB" id="9778595at2"/>
<name>A0A9D2VXC3_9FIRM</name>
<dbReference type="AlphaFoldDB" id="A0A9D2VXC3"/>
<dbReference type="EMBL" id="DYXE01000050">
    <property type="protein sequence ID" value="HJH49633.1"/>
    <property type="molecule type" value="Genomic_DNA"/>
</dbReference>
<dbReference type="SUPFAM" id="SSF143631">
    <property type="entry name" value="ApbE-like"/>
    <property type="match status" value="1"/>
</dbReference>
<keyword evidence="6 10" id="KW-0274">FAD</keyword>
<reference evidence="13" key="2">
    <citation type="submission" date="2021-09" db="EMBL/GenBank/DDBJ databases">
        <authorList>
            <person name="Gilroy R."/>
        </authorList>
    </citation>
    <scope>NUCLEOTIDE SEQUENCE</scope>
    <source>
        <strain evidence="13">USAMLcec4-12693</strain>
    </source>
</reference>
<dbReference type="InterPro" id="IPR024932">
    <property type="entry name" value="ApbE"/>
</dbReference>
<protein>
    <recommendedName>
        <fullName evidence="2 10">FAD:protein FMN transferase</fullName>
        <ecNumber evidence="1 10">2.7.1.180</ecNumber>
    </recommendedName>
    <alternativeName>
        <fullName evidence="8 10">Flavin transferase</fullName>
    </alternativeName>
</protein>
<evidence type="ECO:0000256" key="9">
    <source>
        <dbReference type="ARBA" id="ARBA00048540"/>
    </source>
</evidence>
<reference evidence="13" key="1">
    <citation type="journal article" date="2021" name="PeerJ">
        <title>Extensive microbial diversity within the chicken gut microbiome revealed by metagenomics and culture.</title>
        <authorList>
            <person name="Gilroy R."/>
            <person name="Ravi A."/>
            <person name="Getino M."/>
            <person name="Pursley I."/>
            <person name="Horton D.L."/>
            <person name="Alikhan N.F."/>
            <person name="Baker D."/>
            <person name="Gharbi K."/>
            <person name="Hall N."/>
            <person name="Watson M."/>
            <person name="Adriaenssens E.M."/>
            <person name="Foster-Nyarko E."/>
            <person name="Jarju S."/>
            <person name="Secka A."/>
            <person name="Antonio M."/>
            <person name="Oren A."/>
            <person name="Chaudhuri R.R."/>
            <person name="La Ragione R."/>
            <person name="Hildebrand F."/>
            <person name="Pallen M.J."/>
        </authorList>
    </citation>
    <scope>NUCLEOTIDE SEQUENCE</scope>
    <source>
        <strain evidence="13">USAMLcec4-12693</strain>
    </source>
</reference>
<dbReference type="GO" id="GO:0005886">
    <property type="term" value="C:plasma membrane"/>
    <property type="evidence" value="ECO:0007669"/>
    <property type="project" value="UniProtKB-SubCell"/>
</dbReference>
<evidence type="ECO:0000256" key="8">
    <source>
        <dbReference type="ARBA" id="ARBA00031306"/>
    </source>
</evidence>
<dbReference type="InterPro" id="IPR003374">
    <property type="entry name" value="ApbE-like_sf"/>
</dbReference>
<evidence type="ECO:0000313" key="13">
    <source>
        <dbReference type="EMBL" id="HJH49633.1"/>
    </source>
</evidence>
<dbReference type="GO" id="GO:0016740">
    <property type="term" value="F:transferase activity"/>
    <property type="evidence" value="ECO:0007669"/>
    <property type="project" value="UniProtKB-UniRule"/>
</dbReference>
<feature type="signal peptide" evidence="12">
    <location>
        <begin position="1"/>
        <end position="23"/>
    </location>
</feature>
<keyword evidence="12" id="KW-0997">Cell inner membrane</keyword>
<keyword evidence="12" id="KW-0732">Signal</keyword>
<dbReference type="Pfam" id="PF02424">
    <property type="entry name" value="ApbE"/>
    <property type="match status" value="1"/>
</dbReference>
<dbReference type="PANTHER" id="PTHR30040:SF2">
    <property type="entry name" value="FAD:PROTEIN FMN TRANSFERASE"/>
    <property type="match status" value="1"/>
</dbReference>
<comment type="function">
    <text evidence="12">Flavin transferase that catalyzes the transfer of the FMN moiety of FAD and its covalent binding to the hydroxyl group of a threonine residue in a target flavoprotein.</text>
</comment>
<evidence type="ECO:0000256" key="10">
    <source>
        <dbReference type="PIRNR" id="PIRNR006268"/>
    </source>
</evidence>
<keyword evidence="12" id="KW-0472">Membrane</keyword>
<evidence type="ECO:0000256" key="12">
    <source>
        <dbReference type="RuleBase" id="RU363002"/>
    </source>
</evidence>
<keyword evidence="7 10" id="KW-0460">Magnesium</keyword>
<organism evidence="13 14">
    <name type="scientific">Merdimonas faecis</name>
    <dbReference type="NCBI Taxonomy" id="1653435"/>
    <lineage>
        <taxon>Bacteria</taxon>
        <taxon>Bacillati</taxon>
        <taxon>Bacillota</taxon>
        <taxon>Clostridia</taxon>
        <taxon>Lachnospirales</taxon>
        <taxon>Lachnospiraceae</taxon>
        <taxon>Merdimonas</taxon>
    </lineage>
</organism>
<evidence type="ECO:0000256" key="2">
    <source>
        <dbReference type="ARBA" id="ARBA00016337"/>
    </source>
</evidence>
<comment type="similarity">
    <text evidence="10 12">Belongs to the ApbE family.</text>
</comment>
<dbReference type="RefSeq" id="WP_070089055.1">
    <property type="nucleotide sequence ID" value="NZ_CABMJS010000018.1"/>
</dbReference>
<comment type="caution">
    <text evidence="13">The sequence shown here is derived from an EMBL/GenBank/DDBJ whole genome shotgun (WGS) entry which is preliminary data.</text>
</comment>
<evidence type="ECO:0000256" key="7">
    <source>
        <dbReference type="ARBA" id="ARBA00022842"/>
    </source>
</evidence>
<comment type="catalytic activity">
    <reaction evidence="9 10 12">
        <text>L-threonyl-[protein] + FAD = FMN-L-threonyl-[protein] + AMP + H(+)</text>
        <dbReference type="Rhea" id="RHEA:36847"/>
        <dbReference type="Rhea" id="RHEA-COMP:11060"/>
        <dbReference type="Rhea" id="RHEA-COMP:11061"/>
        <dbReference type="ChEBI" id="CHEBI:15378"/>
        <dbReference type="ChEBI" id="CHEBI:30013"/>
        <dbReference type="ChEBI" id="CHEBI:57692"/>
        <dbReference type="ChEBI" id="CHEBI:74257"/>
        <dbReference type="ChEBI" id="CHEBI:456215"/>
        <dbReference type="EC" id="2.7.1.180"/>
    </reaction>
</comment>
<sequence>MRYRRITALLAASVLILSGCSGFSGKRNQTYTDTLFDTVVNVRIYDAADDSVLKGCEELCKKYDAMFSRTAEDSEISRINNAGGAPVEVSEETITLIEKGIYYSEMSNGAFDITIGSISSLWDFKAESPSIPDAAAIADAVSHVNYKNIMIQDNTVRLLDPYAKLDVGAVAKGYIADRLRDYLEEEGIDHAMIDLGGNIIAMGSKLDGSDYNIGIQKPFDENGTPITSVKLSDKSIVTSGVYQRYFEQDGKIYHHILDPATGYPCENNLYSVTIITDSSLTADALSTTCFLLGYEKGMNLINQLNNVDAVFITNDNQIHYSKNFQHKQ</sequence>
<keyword evidence="12" id="KW-1003">Cell membrane</keyword>
<dbReference type="PANTHER" id="PTHR30040">
    <property type="entry name" value="THIAMINE BIOSYNTHESIS LIPOPROTEIN APBE"/>
    <property type="match status" value="1"/>
</dbReference>
<feature type="binding site" evidence="11">
    <location>
        <position position="287"/>
    </location>
    <ligand>
        <name>Mg(2+)</name>
        <dbReference type="ChEBI" id="CHEBI:18420"/>
    </ligand>
</feature>
<proteinExistence type="inferred from homology"/>
<dbReference type="PROSITE" id="PS51257">
    <property type="entry name" value="PROKAR_LIPOPROTEIN"/>
    <property type="match status" value="1"/>
</dbReference>
<dbReference type="EC" id="2.7.1.180" evidence="1 10"/>
<dbReference type="Proteomes" id="UP000813420">
    <property type="component" value="Unassembled WGS sequence"/>
</dbReference>
<dbReference type="PIRSF" id="PIRSF006268">
    <property type="entry name" value="ApbE"/>
    <property type="match status" value="1"/>
</dbReference>
<feature type="chain" id="PRO_5039740799" description="FAD:protein FMN transferase" evidence="12">
    <location>
        <begin position="24"/>
        <end position="328"/>
    </location>
</feature>
<dbReference type="Gene3D" id="3.10.520.10">
    <property type="entry name" value="ApbE-like domains"/>
    <property type="match status" value="1"/>
</dbReference>
<keyword evidence="5 10" id="KW-0479">Metal-binding</keyword>
<evidence type="ECO:0000256" key="6">
    <source>
        <dbReference type="ARBA" id="ARBA00022827"/>
    </source>
</evidence>
<keyword evidence="4 10" id="KW-0808">Transferase</keyword>
<keyword evidence="3 10" id="KW-0285">Flavoprotein</keyword>
<evidence type="ECO:0000256" key="1">
    <source>
        <dbReference type="ARBA" id="ARBA00011955"/>
    </source>
</evidence>
<accession>A0A9D2VXC3</accession>
<evidence type="ECO:0000256" key="11">
    <source>
        <dbReference type="PIRSR" id="PIRSR006268-2"/>
    </source>
</evidence>
<feature type="binding site" evidence="11">
    <location>
        <position position="169"/>
    </location>
    <ligand>
        <name>Mg(2+)</name>
        <dbReference type="ChEBI" id="CHEBI:18420"/>
    </ligand>
</feature>
<evidence type="ECO:0000256" key="3">
    <source>
        <dbReference type="ARBA" id="ARBA00022630"/>
    </source>
</evidence>
<evidence type="ECO:0000313" key="14">
    <source>
        <dbReference type="Proteomes" id="UP000813420"/>
    </source>
</evidence>
<dbReference type="GO" id="GO:0046872">
    <property type="term" value="F:metal ion binding"/>
    <property type="evidence" value="ECO:0007669"/>
    <property type="project" value="UniProtKB-UniRule"/>
</dbReference>
<evidence type="ECO:0000256" key="4">
    <source>
        <dbReference type="ARBA" id="ARBA00022679"/>
    </source>
</evidence>
<comment type="cofactor">
    <cofactor evidence="11">
        <name>Mg(2+)</name>
        <dbReference type="ChEBI" id="CHEBI:18420"/>
    </cofactor>
    <cofactor evidence="11">
        <name>Mn(2+)</name>
        <dbReference type="ChEBI" id="CHEBI:29035"/>
    </cofactor>
    <text evidence="11">Magnesium. Can also use manganese.</text>
</comment>